<keyword evidence="2" id="KW-1185">Reference proteome</keyword>
<dbReference type="EMBL" id="CP040749">
    <property type="protein sequence ID" value="QCX38440.1"/>
    <property type="molecule type" value="Genomic_DNA"/>
</dbReference>
<proteinExistence type="predicted"/>
<sequence>MKNNHFKLFGKLNSLFFLLSLFLFINCQTKVSIKKEVKTSNEELEALIKAQVDSLYKVYTKFYYDWINFYEDKFTGVYPETPIEIITKDSLKSQWKRIYDKYDVKLISRGEPSVIVSEDMAISHNSFNEIFINKKTNDTIKNVGTYIIAWKRQSNDSWKIVFETLHNN</sequence>
<dbReference type="InterPro" id="IPR032710">
    <property type="entry name" value="NTF2-like_dom_sf"/>
</dbReference>
<dbReference type="Gene3D" id="3.10.450.50">
    <property type="match status" value="1"/>
</dbReference>
<protein>
    <recommendedName>
        <fullName evidence="3">DUF4440 domain-containing protein</fullName>
    </recommendedName>
</protein>
<dbReference type="OrthoDB" id="1119084at2"/>
<accession>A0A5B7TQ99</accession>
<dbReference type="SUPFAM" id="SSF54427">
    <property type="entry name" value="NTF2-like"/>
    <property type="match status" value="1"/>
</dbReference>
<name>A0A5B7TQ99_9FLAO</name>
<reference evidence="1 2" key="1">
    <citation type="submission" date="2019-05" db="EMBL/GenBank/DDBJ databases">
        <title>Algicella ahnfeltiae gen. nov., sp. nov., a novel marine bacterium of the family Flavobacteriaceae isolated from a red alga.</title>
        <authorList>
            <person name="Nedashkovskaya O.I."/>
            <person name="Kukhlevskiy A.D."/>
            <person name="Kim S.-G."/>
            <person name="Zhukova N.V."/>
            <person name="Mikhailov V.V."/>
        </authorList>
    </citation>
    <scope>NUCLEOTIDE SEQUENCE [LARGE SCALE GENOMIC DNA]</scope>
    <source>
        <strain evidence="1 2">10Alg115</strain>
    </source>
</reference>
<evidence type="ECO:0008006" key="3">
    <source>
        <dbReference type="Google" id="ProtNLM"/>
    </source>
</evidence>
<evidence type="ECO:0000313" key="1">
    <source>
        <dbReference type="EMBL" id="QCX38440.1"/>
    </source>
</evidence>
<dbReference type="AlphaFoldDB" id="A0A5B7TQ99"/>
<dbReference type="KEGG" id="fbe:FF125_08355"/>
<organism evidence="1 2">
    <name type="scientific">Aureibaculum algae</name>
    <dbReference type="NCBI Taxonomy" id="2584122"/>
    <lineage>
        <taxon>Bacteria</taxon>
        <taxon>Pseudomonadati</taxon>
        <taxon>Bacteroidota</taxon>
        <taxon>Flavobacteriia</taxon>
        <taxon>Flavobacteriales</taxon>
        <taxon>Flavobacteriaceae</taxon>
        <taxon>Aureibaculum</taxon>
    </lineage>
</organism>
<dbReference type="RefSeq" id="WP_138949334.1">
    <property type="nucleotide sequence ID" value="NZ_CP040749.1"/>
</dbReference>
<evidence type="ECO:0000313" key="2">
    <source>
        <dbReference type="Proteomes" id="UP000306229"/>
    </source>
</evidence>
<dbReference type="Proteomes" id="UP000306229">
    <property type="component" value="Chromosome"/>
</dbReference>
<gene>
    <name evidence="1" type="ORF">FF125_08355</name>
</gene>